<keyword evidence="5" id="KW-1185">Reference proteome</keyword>
<gene>
    <name evidence="4" type="ORF">CFOL_v3_31732</name>
</gene>
<evidence type="ECO:0000313" key="5">
    <source>
        <dbReference type="Proteomes" id="UP000187406"/>
    </source>
</evidence>
<proteinExistence type="predicted"/>
<organism evidence="4 5">
    <name type="scientific">Cephalotus follicularis</name>
    <name type="common">Albany pitcher plant</name>
    <dbReference type="NCBI Taxonomy" id="3775"/>
    <lineage>
        <taxon>Eukaryota</taxon>
        <taxon>Viridiplantae</taxon>
        <taxon>Streptophyta</taxon>
        <taxon>Embryophyta</taxon>
        <taxon>Tracheophyta</taxon>
        <taxon>Spermatophyta</taxon>
        <taxon>Magnoliopsida</taxon>
        <taxon>eudicotyledons</taxon>
        <taxon>Gunneridae</taxon>
        <taxon>Pentapetalae</taxon>
        <taxon>rosids</taxon>
        <taxon>fabids</taxon>
        <taxon>Oxalidales</taxon>
        <taxon>Cephalotaceae</taxon>
        <taxon>Cephalotus</taxon>
    </lineage>
</organism>
<dbReference type="InterPro" id="IPR006598">
    <property type="entry name" value="CAP10"/>
</dbReference>
<feature type="region of interest" description="Disordered" evidence="1">
    <location>
        <begin position="78"/>
        <end position="122"/>
    </location>
</feature>
<evidence type="ECO:0000259" key="3">
    <source>
        <dbReference type="SMART" id="SM00672"/>
    </source>
</evidence>
<dbReference type="SMART" id="SM00672">
    <property type="entry name" value="CAP10"/>
    <property type="match status" value="1"/>
</dbReference>
<dbReference type="Pfam" id="PF05686">
    <property type="entry name" value="Glyco_transf_90"/>
    <property type="match status" value="1"/>
</dbReference>
<reference evidence="5" key="1">
    <citation type="submission" date="2016-04" db="EMBL/GenBank/DDBJ databases">
        <title>Cephalotus genome sequencing.</title>
        <authorList>
            <person name="Fukushima K."/>
            <person name="Hasebe M."/>
            <person name="Fang X."/>
        </authorList>
    </citation>
    <scope>NUCLEOTIDE SEQUENCE [LARGE SCALE GENOMIC DNA]</scope>
    <source>
        <strain evidence="5">cv. St1</strain>
    </source>
</reference>
<protein>
    <submittedName>
        <fullName evidence="4">Glyco_transf_90 domain-containing protein</fullName>
    </submittedName>
</protein>
<dbReference type="Proteomes" id="UP000187406">
    <property type="component" value="Unassembled WGS sequence"/>
</dbReference>
<keyword evidence="2" id="KW-1133">Transmembrane helix</keyword>
<feature type="domain" description="Glycosyl transferase CAP10" evidence="3">
    <location>
        <begin position="199"/>
        <end position="448"/>
    </location>
</feature>
<evidence type="ECO:0000256" key="2">
    <source>
        <dbReference type="SAM" id="Phobius"/>
    </source>
</evidence>
<evidence type="ECO:0000313" key="4">
    <source>
        <dbReference type="EMBL" id="GAV88309.1"/>
    </source>
</evidence>
<dbReference type="PANTHER" id="PTHR12203:SF99">
    <property type="entry name" value="OS04G0534100 PROTEIN"/>
    <property type="match status" value="1"/>
</dbReference>
<keyword evidence="2" id="KW-0812">Transmembrane</keyword>
<dbReference type="EMBL" id="BDDD01004778">
    <property type="protein sequence ID" value="GAV88309.1"/>
    <property type="molecule type" value="Genomic_DNA"/>
</dbReference>
<dbReference type="OrthoDB" id="202415at2759"/>
<feature type="transmembrane region" description="Helical" evidence="2">
    <location>
        <begin position="39"/>
        <end position="58"/>
    </location>
</feature>
<dbReference type="FunCoup" id="A0A1Q3D788">
    <property type="interactions" value="1233"/>
</dbReference>
<comment type="caution">
    <text evidence="4">The sequence shown here is derived from an EMBL/GenBank/DDBJ whole genome shotgun (WGS) entry which is preliminary data.</text>
</comment>
<evidence type="ECO:0000256" key="1">
    <source>
        <dbReference type="SAM" id="MobiDB-lite"/>
    </source>
</evidence>
<accession>A0A1Q3D788</accession>
<dbReference type="InParanoid" id="A0A1Q3D788"/>
<dbReference type="AlphaFoldDB" id="A0A1Q3D788"/>
<sequence length="529" mass="60914">MATTGESERSMKQRVSGLCSHLTETIWRPLMTSPATTPALFLLFFLLVVGALFSTGLLDRTTIAGISALKSVTTKTTPTDTSIIPKIPPKKKEIPPNCTPLNMTSTYPTKNSTANQEDLNGTSPATCPEYFRWIHEDLKAWAHTGISRELVERTKARADFRLVIVDGQAYMERYHKSFQTRDVFTLWGILQLLRKYPGKLPDLDLMFDCNDRPATQSNYYNGPHAPAPLPLFRYCSVDDSVYLLFPDWSFWGWPEINIKPWKPLLEDIKVGNNRIRWMEREPHAYWKGNPDYIGGRQELLKCNVTKHQDWNARVYIQDWRKETQEGFKQSDLASQCTHRYKIYIEGIGWSVSEKYILACDSITLFVKPHYYDFFTRGLVPLHHYWPIKADDKCKSIKFAVDWGNHNEQKAQAIGKAASEFTQNDLKMDYVYDYMLHLLTEYAKLLTFKPTIPQNAVAISSETMICEANGLEKKFMMESMEKGPAEASPCVIPPPFDPPSLYGNLSRNKNSIKQVELWQKNYWDSQNKHS</sequence>
<dbReference type="PANTHER" id="PTHR12203">
    <property type="entry name" value="KDEL LYS-ASP-GLU-LEU CONTAINING - RELATED"/>
    <property type="match status" value="1"/>
</dbReference>
<name>A0A1Q3D788_CEPFO</name>
<dbReference type="InterPro" id="IPR051091">
    <property type="entry name" value="O-Glucosyltr/Glycosyltrsf_90"/>
</dbReference>
<keyword evidence="2" id="KW-0472">Membrane</keyword>
<feature type="compositionally biased region" description="Polar residues" evidence="1">
    <location>
        <begin position="99"/>
        <end position="122"/>
    </location>
</feature>